<dbReference type="AlphaFoldDB" id="A0A8H3LP92"/>
<dbReference type="Proteomes" id="UP000615446">
    <property type="component" value="Unassembled WGS sequence"/>
</dbReference>
<accession>A0A8H3LP92</accession>
<reference evidence="1" key="1">
    <citation type="submission" date="2019-10" db="EMBL/GenBank/DDBJ databases">
        <title>Conservation and host-specific expression of non-tandemly repeated heterogenous ribosome RNA gene in arbuscular mycorrhizal fungi.</title>
        <authorList>
            <person name="Maeda T."/>
            <person name="Kobayashi Y."/>
            <person name="Nakagawa T."/>
            <person name="Ezawa T."/>
            <person name="Yamaguchi K."/>
            <person name="Bino T."/>
            <person name="Nishimoto Y."/>
            <person name="Shigenobu S."/>
            <person name="Kawaguchi M."/>
        </authorList>
    </citation>
    <scope>NUCLEOTIDE SEQUENCE</scope>
    <source>
        <strain evidence="1">HR1</strain>
    </source>
</reference>
<name>A0A8H3LP92_9GLOM</name>
<evidence type="ECO:0000313" key="2">
    <source>
        <dbReference type="Proteomes" id="UP000615446"/>
    </source>
</evidence>
<gene>
    <name evidence="1" type="ORF">RCL2_001662400</name>
</gene>
<dbReference type="EMBL" id="BLAL01000191">
    <property type="protein sequence ID" value="GES89740.1"/>
    <property type="molecule type" value="Genomic_DNA"/>
</dbReference>
<evidence type="ECO:0000313" key="1">
    <source>
        <dbReference type="EMBL" id="GES89740.1"/>
    </source>
</evidence>
<comment type="caution">
    <text evidence="1">The sequence shown here is derived from an EMBL/GenBank/DDBJ whole genome shotgun (WGS) entry which is preliminary data.</text>
</comment>
<organism evidence="1 2">
    <name type="scientific">Rhizophagus clarus</name>
    <dbReference type="NCBI Taxonomy" id="94130"/>
    <lineage>
        <taxon>Eukaryota</taxon>
        <taxon>Fungi</taxon>
        <taxon>Fungi incertae sedis</taxon>
        <taxon>Mucoromycota</taxon>
        <taxon>Glomeromycotina</taxon>
        <taxon>Glomeromycetes</taxon>
        <taxon>Glomerales</taxon>
        <taxon>Glomeraceae</taxon>
        <taxon>Rhizophagus</taxon>
    </lineage>
</organism>
<protein>
    <submittedName>
        <fullName evidence="1">Uncharacterized protein</fullName>
    </submittedName>
</protein>
<proteinExistence type="predicted"/>
<dbReference type="OrthoDB" id="2431281at2759"/>
<sequence>MNNKSLYEQLFNINKFLSINLSPDIYTIQNYASTIDISNILSITIDISFEILPPSARIDTVTEKILYLQYLYLTPVIVFSDRNCLLNSLSLIFTGNQTSVLQFRLAIIIKLMKHADFYLS</sequence>